<evidence type="ECO:0000313" key="4">
    <source>
        <dbReference type="Proteomes" id="UP000244855"/>
    </source>
</evidence>
<dbReference type="EMBL" id="KZ805352">
    <property type="protein sequence ID" value="PVI01812.1"/>
    <property type="molecule type" value="Genomic_DNA"/>
</dbReference>
<evidence type="ECO:0000313" key="3">
    <source>
        <dbReference type="EMBL" id="PVI01812.1"/>
    </source>
</evidence>
<organism evidence="3 4">
    <name type="scientific">Periconia macrospinosa</name>
    <dbReference type="NCBI Taxonomy" id="97972"/>
    <lineage>
        <taxon>Eukaryota</taxon>
        <taxon>Fungi</taxon>
        <taxon>Dikarya</taxon>
        <taxon>Ascomycota</taxon>
        <taxon>Pezizomycotina</taxon>
        <taxon>Dothideomycetes</taxon>
        <taxon>Pleosporomycetidae</taxon>
        <taxon>Pleosporales</taxon>
        <taxon>Massarineae</taxon>
        <taxon>Periconiaceae</taxon>
        <taxon>Periconia</taxon>
    </lineage>
</organism>
<dbReference type="Gene3D" id="3.40.50.300">
    <property type="entry name" value="P-loop containing nucleotide triphosphate hydrolases"/>
    <property type="match status" value="1"/>
</dbReference>
<name>A0A2V1DV39_9PLEO</name>
<dbReference type="PROSITE" id="PS50837">
    <property type="entry name" value="NACHT"/>
    <property type="match status" value="1"/>
</dbReference>
<dbReference type="Pfam" id="PF24809">
    <property type="entry name" value="DUF7708"/>
    <property type="match status" value="1"/>
</dbReference>
<dbReference type="InterPro" id="IPR056125">
    <property type="entry name" value="DUF7708"/>
</dbReference>
<dbReference type="Pfam" id="PF24883">
    <property type="entry name" value="NPHP3_N"/>
    <property type="match status" value="1"/>
</dbReference>
<dbReference type="PANTHER" id="PTHR10039">
    <property type="entry name" value="AMELOGENIN"/>
    <property type="match status" value="1"/>
</dbReference>
<dbReference type="PANTHER" id="PTHR10039:SF14">
    <property type="entry name" value="NACHT DOMAIN-CONTAINING PROTEIN"/>
    <property type="match status" value="1"/>
</dbReference>
<evidence type="ECO:0000259" key="2">
    <source>
        <dbReference type="PROSITE" id="PS50837"/>
    </source>
</evidence>
<dbReference type="InterPro" id="IPR027417">
    <property type="entry name" value="P-loop_NTPase"/>
</dbReference>
<keyword evidence="1" id="KW-0677">Repeat</keyword>
<dbReference type="InterPro" id="IPR054471">
    <property type="entry name" value="GPIID_WHD"/>
</dbReference>
<dbReference type="Pfam" id="PF22939">
    <property type="entry name" value="WHD_GPIID"/>
    <property type="match status" value="1"/>
</dbReference>
<reference evidence="3 4" key="1">
    <citation type="journal article" date="2018" name="Sci. Rep.">
        <title>Comparative genomics provides insights into the lifestyle and reveals functional heterogeneity of dark septate endophytic fungi.</title>
        <authorList>
            <person name="Knapp D.G."/>
            <person name="Nemeth J.B."/>
            <person name="Barry K."/>
            <person name="Hainaut M."/>
            <person name="Henrissat B."/>
            <person name="Johnson J."/>
            <person name="Kuo A."/>
            <person name="Lim J.H.P."/>
            <person name="Lipzen A."/>
            <person name="Nolan M."/>
            <person name="Ohm R.A."/>
            <person name="Tamas L."/>
            <person name="Grigoriev I.V."/>
            <person name="Spatafora J.W."/>
            <person name="Nagy L.G."/>
            <person name="Kovacs G.M."/>
        </authorList>
    </citation>
    <scope>NUCLEOTIDE SEQUENCE [LARGE SCALE GENOMIC DNA]</scope>
    <source>
        <strain evidence="3 4">DSE2036</strain>
    </source>
</reference>
<dbReference type="AlphaFoldDB" id="A0A2V1DV39"/>
<dbReference type="InterPro" id="IPR007111">
    <property type="entry name" value="NACHT_NTPase"/>
</dbReference>
<dbReference type="SUPFAM" id="SSF52540">
    <property type="entry name" value="P-loop containing nucleoside triphosphate hydrolases"/>
    <property type="match status" value="1"/>
</dbReference>
<dbReference type="OrthoDB" id="4062651at2759"/>
<dbReference type="STRING" id="97972.A0A2V1DV39"/>
<dbReference type="Proteomes" id="UP000244855">
    <property type="component" value="Unassembled WGS sequence"/>
</dbReference>
<dbReference type="InterPro" id="IPR056884">
    <property type="entry name" value="NPHP3-like_N"/>
</dbReference>
<gene>
    <name evidence="3" type="ORF">DM02DRAFT_590626</name>
</gene>
<protein>
    <recommendedName>
        <fullName evidence="2">NACHT domain-containing protein</fullName>
    </recommendedName>
</protein>
<accession>A0A2V1DV39</accession>
<proteinExistence type="predicted"/>
<feature type="domain" description="NACHT" evidence="2">
    <location>
        <begin position="283"/>
        <end position="422"/>
    </location>
</feature>
<sequence>MANPNEVDNPFEKAFQNVLRDFRTKLQDDELYRRLLRVKTPEEVYDLTDKLQEEQARTGRMRHLSKIQPFLEGLRSYANVIEVFMQAKPDVLALIWGPIKLILQWADALKQSMDAIIDTTEEIGARLPEFEKSRHMFGANKVIFEVLVLFFKDILDFYVVALNFFKSPRLKFIFEALWPRQKEKIKMIVENIGKHTLLLRNEVRLEHIQAEYDFRKKALEHFEKSEISHLRQEYRSLQTEISPPSYEETLAHIDDCTRPSAGMWLMKHDRFRDWADTTKQSNPILWLQGIPGSGKTHLARAVVHEVQSKGHSLFAFLSYKATNSISTMSLFHSLIFQLSADDSDLQSIVCNSSGAEFRRNPENVQSVFRTLLSSTGPVYVILDGLDEIDGSKRCRILQGMLQLSAEIDTLRVLISSRPEADLMSLMRDKCSEIRVDAFNVGGIQSYVSQRTSAWYKERQFSPEVRNEMETLLAPLVAKSKGMFLYAKVVLDSIDSLEPDDIMRDLQILPETLHDAYSRVLERINKTHSAIAKEKARMIIGWIAVSPTPLTIYELEQALAVHAQGITGTGRMPSSPPLVRLCGPIVEVVDEYVQYVHFTVYEYFLSPQISNSIDPDDSRISLTASCIKYLCQHHHESTIDQEARSSLILGGAYRFHHYASSFWLELVEKIMGRKKDLFPSALMDLLEILFEARGGSSPDLEAKNSSTRSLQFLETLNPKLHSEINSAISFRDLCSKSGFELRRNCNWTNLDPLDLSRTSCQIFEETEKLLIPLSNHDKNIKSTLERHYGQRLYKCAYVDCIFKRHGFDSSVLRREHEKGHEKPWKCSFADCEYHEGGFLSRKMRDDHLNSFHCQDNLRTHNEVSQISREDLGNVCLDLVRANDIAGVENILTGKNRGILSTAQAEQLVQCAGQFASLEMIILIKKHRDMLTDLKSLVQGVLEGNNLKLFQALLTLSTSEMEKLYFYKHSKTNYGRRLWLPQFMGSNDPEMLEMLCNWIEQDIQKSKEFAYPVSATMISATRGNNYKEQLLLELWRTFPKHVWYESRWKIALSNVASTTCSLKLAGFLIEQHIPIDFRSTTAAFTPLLHASKLDNAAAAEFMKFLLCKGAKTVVDVGQRSIRISEQKGAQNIFKWLGFTWDELVAEGEKAKGHSTDSTA</sequence>
<evidence type="ECO:0000256" key="1">
    <source>
        <dbReference type="ARBA" id="ARBA00022737"/>
    </source>
</evidence>
<keyword evidence="4" id="KW-1185">Reference proteome</keyword>